<evidence type="ECO:0000256" key="1">
    <source>
        <dbReference type="SAM" id="MobiDB-lite"/>
    </source>
</evidence>
<feature type="compositionally biased region" description="Pro residues" evidence="1">
    <location>
        <begin position="601"/>
        <end position="610"/>
    </location>
</feature>
<evidence type="ECO:0000313" key="2">
    <source>
        <dbReference type="EMBL" id="PTB72029.1"/>
    </source>
</evidence>
<sequence length="763" mass="85915">MEQATCGTGDKVQCLPDRGCGLLGTCMRSVMRAASCGFVLVRGRPCPLHGRHFLDFSSAPSGPRCAPDLDAPHCPSRTMHDVLPSYPEAIARPDWLQLAAPYVAITDYPALCRVNSRCWHIFAPLLWRDPCAWSKRLGRSTDDNTGRFWSRFLLRDARLLSPRTRDLIRVVDIRKAIAHFYQLLALLPNVESLLIDDFCRVNARCLDHADPSRPDRRLLMLSLENNSHGISPSLTESRHLRALVYLDISDAQWLPELRILKMRRKQLNDYRWEAWAQLLRWRLWSLDISDNELTDASVRNLTALMDGMLERWHQCGAHDQYILRPSYLIDAPPINNADGAHDRDVTPTHVRADGSTPVRPDTLNGVLDLLSRPGVSGITHLHISGNRLTADGIRELLVMLFFPTKRRTTRTYPPSLKAPKLHVSSAVRMSGLPGLGHLFRPVYSSNLRVLRIHHSLVTNIPTLTMDGLRSVECAYLAENGVFPGLEEAYPLPFLPEMNPRLQSLTLTCVPRYSFGPLIRRLAFFFRCLSLQAEALSTLAKNADAEAGRSLRLMAEEPLDIDAEELMASGGASFSFFDSPLTETSNIKPKQPRTIDLWRQMPDPPEAPPGHNPMSPDQPSSSDPERQVWVLYANVNPNMSGDTHISHSVVWAGNGWSTNPVVQGIGPATMHQTRAGAPVGCLLFHTTWRFAAMPQTLNLPPDVDSQEKVDVAAELRQRWCRTQEDYQRAMQRFPHRQYFTWDGKLEIVDPEPVDHGWLLSMDGA</sequence>
<dbReference type="InterPro" id="IPR032675">
    <property type="entry name" value="LRR_dom_sf"/>
</dbReference>
<keyword evidence="3" id="KW-1185">Reference proteome</keyword>
<dbReference type="Proteomes" id="UP000240760">
    <property type="component" value="Unassembled WGS sequence"/>
</dbReference>
<dbReference type="EMBL" id="KZ679143">
    <property type="protein sequence ID" value="PTB72029.1"/>
    <property type="molecule type" value="Genomic_DNA"/>
</dbReference>
<dbReference type="AlphaFoldDB" id="A0A2T4BRU9"/>
<protein>
    <recommendedName>
        <fullName evidence="4">RNI-like protein</fullName>
    </recommendedName>
</protein>
<evidence type="ECO:0000313" key="3">
    <source>
        <dbReference type="Proteomes" id="UP000240760"/>
    </source>
</evidence>
<dbReference type="Gene3D" id="3.80.10.10">
    <property type="entry name" value="Ribonuclease Inhibitor"/>
    <property type="match status" value="1"/>
</dbReference>
<accession>A0A2T4BRU9</accession>
<gene>
    <name evidence="2" type="ORF">M440DRAFT_1442082</name>
</gene>
<dbReference type="SUPFAM" id="SSF52047">
    <property type="entry name" value="RNI-like"/>
    <property type="match status" value="1"/>
</dbReference>
<feature type="compositionally biased region" description="Low complexity" evidence="1">
    <location>
        <begin position="612"/>
        <end position="621"/>
    </location>
</feature>
<organism evidence="2 3">
    <name type="scientific">Trichoderma longibrachiatum ATCC 18648</name>
    <dbReference type="NCBI Taxonomy" id="983965"/>
    <lineage>
        <taxon>Eukaryota</taxon>
        <taxon>Fungi</taxon>
        <taxon>Dikarya</taxon>
        <taxon>Ascomycota</taxon>
        <taxon>Pezizomycotina</taxon>
        <taxon>Sordariomycetes</taxon>
        <taxon>Hypocreomycetidae</taxon>
        <taxon>Hypocreales</taxon>
        <taxon>Hypocreaceae</taxon>
        <taxon>Trichoderma</taxon>
    </lineage>
</organism>
<name>A0A2T4BRU9_TRILO</name>
<dbReference type="OrthoDB" id="5213490at2759"/>
<feature type="region of interest" description="Disordered" evidence="1">
    <location>
        <begin position="582"/>
        <end position="623"/>
    </location>
</feature>
<proteinExistence type="predicted"/>
<evidence type="ECO:0008006" key="4">
    <source>
        <dbReference type="Google" id="ProtNLM"/>
    </source>
</evidence>
<reference evidence="2 3" key="1">
    <citation type="submission" date="2016-07" db="EMBL/GenBank/DDBJ databases">
        <title>Multiple horizontal gene transfer events from other fungi enriched the ability of initially mycotrophic Trichoderma (Ascomycota) to feed on dead plant biomass.</title>
        <authorList>
            <consortium name="DOE Joint Genome Institute"/>
            <person name="Aerts A."/>
            <person name="Atanasova L."/>
            <person name="Chenthamara K."/>
            <person name="Zhang J."/>
            <person name="Grujic M."/>
            <person name="Henrissat B."/>
            <person name="Kuo A."/>
            <person name="Salamov A."/>
            <person name="Lipzen A."/>
            <person name="Labutti K."/>
            <person name="Barry K."/>
            <person name="Miao Y."/>
            <person name="Rahimi M.J."/>
            <person name="Shen Q."/>
            <person name="Grigoriev I.V."/>
            <person name="Kubicek C.P."/>
            <person name="Druzhinina I.S."/>
        </authorList>
    </citation>
    <scope>NUCLEOTIDE SEQUENCE [LARGE SCALE GENOMIC DNA]</scope>
    <source>
        <strain evidence="2 3">ATCC 18648</strain>
    </source>
</reference>